<reference evidence="10" key="1">
    <citation type="submission" date="2016-07" db="EMBL/GenBank/DDBJ databases">
        <title>Nontailed viruses are major unrecognized killers of bacteria in the ocean.</title>
        <authorList>
            <person name="Kauffman K."/>
            <person name="Hussain F."/>
            <person name="Yang J."/>
            <person name="Arevalo P."/>
            <person name="Brown J."/>
            <person name="Cutler M."/>
            <person name="Kelly L."/>
            <person name="Polz M.F."/>
        </authorList>
    </citation>
    <scope>NUCLEOTIDE SEQUENCE [LARGE SCALE GENOMIC DNA]</scope>
    <source>
        <strain evidence="10">10N.286.55.C1</strain>
    </source>
</reference>
<feature type="transmembrane region" description="Helical" evidence="6">
    <location>
        <begin position="276"/>
        <end position="294"/>
    </location>
</feature>
<keyword evidence="5" id="KW-0460">Magnesium</keyword>
<evidence type="ECO:0000313" key="10">
    <source>
        <dbReference type="Proteomes" id="UP000235778"/>
    </source>
</evidence>
<dbReference type="GO" id="GO:0016818">
    <property type="term" value="F:hydrolase activity, acting on acid anhydrides, in phosphorus-containing anhydrides"/>
    <property type="evidence" value="ECO:0007669"/>
    <property type="project" value="TreeGrafter"/>
</dbReference>
<dbReference type="RefSeq" id="WP_102268259.1">
    <property type="nucleotide sequence ID" value="NZ_MCSH01000141.1"/>
</dbReference>
<keyword evidence="6" id="KW-0472">Membrane</keyword>
<dbReference type="InterPro" id="IPR036938">
    <property type="entry name" value="PAP2/HPO_sf"/>
</dbReference>
<dbReference type="InterPro" id="IPR000086">
    <property type="entry name" value="NUDIX_hydrolase_dom"/>
</dbReference>
<feature type="transmembrane region" description="Helical" evidence="6">
    <location>
        <begin position="358"/>
        <end position="379"/>
    </location>
</feature>
<feature type="domain" description="Nudix hydrolase" evidence="8">
    <location>
        <begin position="26"/>
        <end position="160"/>
    </location>
</feature>
<proteinExistence type="inferred from homology"/>
<keyword evidence="3" id="KW-0479">Metal-binding</keyword>
<dbReference type="SUPFAM" id="SSF55811">
    <property type="entry name" value="Nudix"/>
    <property type="match status" value="1"/>
</dbReference>
<feature type="transmembrane region" description="Helical" evidence="6">
    <location>
        <begin position="306"/>
        <end position="322"/>
    </location>
</feature>
<feature type="transmembrane region" description="Helical" evidence="6">
    <location>
        <begin position="413"/>
        <end position="433"/>
    </location>
</feature>
<dbReference type="Gene3D" id="3.90.79.10">
    <property type="entry name" value="Nucleoside Triphosphate Pyrophosphohydrolase"/>
    <property type="match status" value="1"/>
</dbReference>
<evidence type="ECO:0000256" key="3">
    <source>
        <dbReference type="ARBA" id="ARBA00022723"/>
    </source>
</evidence>
<dbReference type="EMBL" id="MCSI01000119">
    <property type="protein sequence ID" value="PME63547.1"/>
    <property type="molecule type" value="Genomic_DNA"/>
</dbReference>
<dbReference type="PROSITE" id="PS00893">
    <property type="entry name" value="NUDIX_BOX"/>
    <property type="match status" value="1"/>
</dbReference>
<keyword evidence="6" id="KW-1133">Transmembrane helix</keyword>
<organism evidence="9 10">
    <name type="scientific">Vibrio lentus</name>
    <dbReference type="NCBI Taxonomy" id="136468"/>
    <lineage>
        <taxon>Bacteria</taxon>
        <taxon>Pseudomonadati</taxon>
        <taxon>Pseudomonadota</taxon>
        <taxon>Gammaproteobacteria</taxon>
        <taxon>Vibrionales</taxon>
        <taxon>Vibrionaceae</taxon>
        <taxon>Vibrio</taxon>
    </lineage>
</organism>
<dbReference type="GO" id="GO:0046872">
    <property type="term" value="F:metal ion binding"/>
    <property type="evidence" value="ECO:0007669"/>
    <property type="project" value="UniProtKB-KW"/>
</dbReference>
<accession>A0A2N7BU23</accession>
<name>A0A2N7BU23_9VIBR</name>
<dbReference type="PANTHER" id="PTHR43758:SF8">
    <property type="entry name" value="8-OXO-DGTP DIPHOSPHATASE YTKD-RELATED"/>
    <property type="match status" value="1"/>
</dbReference>
<dbReference type="SUPFAM" id="SSF48317">
    <property type="entry name" value="Acid phosphatase/Vanadium-dependent haloperoxidase"/>
    <property type="match status" value="1"/>
</dbReference>
<sequence>MVTRYLLVFILSLLSATSAWANNTLPDHIAGALCVVRADNQIVLVDELITGHLSLPGGTVVSGEPPAIAAQRETWEEAGLSVTVGDVLGYTDSAVVYDCISDSEVISYQARNELGGFELPIWFAPHYGVEVSRAMLLPPTELEANQYRYPEQWSEINEFFLSAKNQPVTYVTELVGAAPKVHQAELNGIVSLQNTFDNLPNVFANTVLLTDFLAKPWIFIVILPLVAWHFGRNFALKFGFTLISVTLLTLIAHQGFGFPRPHAYLPTLKLVTSSGYSFPSLLAALWVSLTLLVCWKLKRLTDQKSLLIVTVGLLWIMLFKTYSGSAFFSDVLMGGVLGALTTWHIVRLDSKPDIDISVLLSSKSVWWGLCLLSIVLTVIWPLPTFTFWVAILMTIACLVTLTDSKPLTGQFSFNIVIGVIVMLLAGNLLIIWAGSFVSFSGLASFVIETLRFPLLILLGVVAFRLPWKRQ</sequence>
<dbReference type="InterPro" id="IPR020084">
    <property type="entry name" value="NUDIX_hydrolase_CS"/>
</dbReference>
<dbReference type="PROSITE" id="PS51462">
    <property type="entry name" value="NUDIX"/>
    <property type="match status" value="1"/>
</dbReference>
<evidence type="ECO:0000256" key="6">
    <source>
        <dbReference type="SAM" id="Phobius"/>
    </source>
</evidence>
<keyword evidence="7" id="KW-0732">Signal</keyword>
<evidence type="ECO:0000256" key="4">
    <source>
        <dbReference type="ARBA" id="ARBA00022801"/>
    </source>
</evidence>
<evidence type="ECO:0000259" key="8">
    <source>
        <dbReference type="PROSITE" id="PS51462"/>
    </source>
</evidence>
<feature type="transmembrane region" description="Helical" evidence="6">
    <location>
        <begin position="212"/>
        <end position="231"/>
    </location>
</feature>
<dbReference type="InterPro" id="IPR015797">
    <property type="entry name" value="NUDIX_hydrolase-like_dom_sf"/>
</dbReference>
<dbReference type="CDD" id="cd01610">
    <property type="entry name" value="PAP2_like"/>
    <property type="match status" value="1"/>
</dbReference>
<dbReference type="GO" id="GO:0005737">
    <property type="term" value="C:cytoplasm"/>
    <property type="evidence" value="ECO:0007669"/>
    <property type="project" value="TreeGrafter"/>
</dbReference>
<feature type="transmembrane region" description="Helical" evidence="6">
    <location>
        <begin position="238"/>
        <end position="256"/>
    </location>
</feature>
<evidence type="ECO:0000313" key="9">
    <source>
        <dbReference type="EMBL" id="PME63547.1"/>
    </source>
</evidence>
<gene>
    <name evidence="9" type="ORF">BCV30_08255</name>
</gene>
<comment type="cofactor">
    <cofactor evidence="1">
        <name>Mg(2+)</name>
        <dbReference type="ChEBI" id="CHEBI:18420"/>
    </cofactor>
</comment>
<dbReference type="Pfam" id="PF00293">
    <property type="entry name" value="NUDIX"/>
    <property type="match status" value="1"/>
</dbReference>
<keyword evidence="6" id="KW-0812">Transmembrane</keyword>
<evidence type="ECO:0000256" key="2">
    <source>
        <dbReference type="ARBA" id="ARBA00005582"/>
    </source>
</evidence>
<dbReference type="Pfam" id="PF01569">
    <property type="entry name" value="PAP2"/>
    <property type="match status" value="1"/>
</dbReference>
<evidence type="ECO:0000256" key="5">
    <source>
        <dbReference type="ARBA" id="ARBA00022842"/>
    </source>
</evidence>
<dbReference type="PANTHER" id="PTHR43758">
    <property type="entry name" value="7,8-DIHYDRO-8-OXOGUANINE TRIPHOSPHATASE"/>
    <property type="match status" value="1"/>
</dbReference>
<evidence type="ECO:0000256" key="7">
    <source>
        <dbReference type="SAM" id="SignalP"/>
    </source>
</evidence>
<keyword evidence="4" id="KW-0378">Hydrolase</keyword>
<comment type="similarity">
    <text evidence="2">Belongs to the Nudix hydrolase family.</text>
</comment>
<feature type="chain" id="PRO_5014853502" evidence="7">
    <location>
        <begin position="22"/>
        <end position="470"/>
    </location>
</feature>
<comment type="caution">
    <text evidence="9">The sequence shown here is derived from an EMBL/GenBank/DDBJ whole genome shotgun (WGS) entry which is preliminary data.</text>
</comment>
<evidence type="ECO:0000256" key="1">
    <source>
        <dbReference type="ARBA" id="ARBA00001946"/>
    </source>
</evidence>
<dbReference type="AlphaFoldDB" id="A0A2N7BU23"/>
<feature type="signal peptide" evidence="7">
    <location>
        <begin position="1"/>
        <end position="21"/>
    </location>
</feature>
<dbReference type="CDD" id="cd02883">
    <property type="entry name" value="NUDIX_Hydrolase"/>
    <property type="match status" value="1"/>
</dbReference>
<dbReference type="Proteomes" id="UP000235778">
    <property type="component" value="Unassembled WGS sequence"/>
</dbReference>
<protein>
    <submittedName>
        <fullName evidence="9">DNA mismatch repair protein MutT</fullName>
    </submittedName>
</protein>
<dbReference type="InterPro" id="IPR000326">
    <property type="entry name" value="PAP2/HPO"/>
</dbReference>
<feature type="transmembrane region" description="Helical" evidence="6">
    <location>
        <begin position="439"/>
        <end position="463"/>
    </location>
</feature>